<feature type="transmembrane region" description="Helical" evidence="3">
    <location>
        <begin position="123"/>
        <end position="141"/>
    </location>
</feature>
<accession>A0A9P4PUL4</accession>
<keyword evidence="5" id="KW-1185">Reference proteome</keyword>
<feature type="transmembrane region" description="Helical" evidence="3">
    <location>
        <begin position="197"/>
        <end position="216"/>
    </location>
</feature>
<dbReference type="OrthoDB" id="546893at2759"/>
<dbReference type="PANTHER" id="PTHR43702:SF3">
    <property type="entry name" value="PROTEIN TSGA"/>
    <property type="match status" value="1"/>
</dbReference>
<dbReference type="GO" id="GO:0005886">
    <property type="term" value="C:plasma membrane"/>
    <property type="evidence" value="ECO:0007669"/>
    <property type="project" value="UniProtKB-SubCell"/>
</dbReference>
<dbReference type="AlphaFoldDB" id="A0A9P4PUL4"/>
<organism evidence="4 5">
    <name type="scientific">Karstenula rhodostoma CBS 690.94</name>
    <dbReference type="NCBI Taxonomy" id="1392251"/>
    <lineage>
        <taxon>Eukaryota</taxon>
        <taxon>Fungi</taxon>
        <taxon>Dikarya</taxon>
        <taxon>Ascomycota</taxon>
        <taxon>Pezizomycotina</taxon>
        <taxon>Dothideomycetes</taxon>
        <taxon>Pleosporomycetidae</taxon>
        <taxon>Pleosporales</taxon>
        <taxon>Massarineae</taxon>
        <taxon>Didymosphaeriaceae</taxon>
        <taxon>Karstenula</taxon>
    </lineage>
</organism>
<proteinExistence type="predicted"/>
<comment type="caution">
    <text evidence="4">The sequence shown here is derived from an EMBL/GenBank/DDBJ whole genome shotgun (WGS) entry which is preliminary data.</text>
</comment>
<comment type="subcellular location">
    <subcellularLocation>
        <location evidence="1">Cell inner membrane</location>
        <topology evidence="1">Multi-pass membrane protein</topology>
    </subcellularLocation>
</comment>
<keyword evidence="3" id="KW-1133">Transmembrane helix</keyword>
<evidence type="ECO:0000256" key="3">
    <source>
        <dbReference type="SAM" id="Phobius"/>
    </source>
</evidence>
<name>A0A9P4PUL4_9PLEO</name>
<feature type="transmembrane region" description="Helical" evidence="3">
    <location>
        <begin position="92"/>
        <end position="111"/>
    </location>
</feature>
<feature type="transmembrane region" description="Helical" evidence="3">
    <location>
        <begin position="413"/>
        <end position="434"/>
    </location>
</feature>
<dbReference type="InterPro" id="IPR011701">
    <property type="entry name" value="MFS"/>
</dbReference>
<keyword evidence="2" id="KW-1003">Cell membrane</keyword>
<dbReference type="InterPro" id="IPR050375">
    <property type="entry name" value="MFS_TsgA-like"/>
</dbReference>
<keyword evidence="3" id="KW-0812">Transmembrane</keyword>
<sequence length="518" mass="54989">MAGGGIPTDVPGVAGGYLSGKKLIYPLSLVISLFFLWGFSYGLLDVLNKHFQTVLGVTRLESTGLQVMYFGGGYLCFSPIAAEVLKRKGYKVTILMGLTLYSLGAIFFWPVAHFSTPTNEKAAFGGFLACTFVIACGLATLETSANSYAVVIGHPATASARLQFAQSFNGVASFTGPLIASKAFFSGENANSLTNVQYVYLAVACAGVAVGVLFFFSKLPEVSESAGRAGSIVAGDSEELGLPLDQYGNIIAQKPLYKEYNMIFGFVAQFAYVGAQVTIATFFINYSTEAASYTSEEGARLLSYGLIVFTIGRFIAAGVAYFLESNFVLMLYAAVCIALTAYVSNAHGTSGVACIIVIFFFMAPMYPSIFTIGTANLGRNTRRGAGILVMGVSGGAVFPPIQGAIADSSTTRISYLVPMVGFIVVLAYVTTHWIRHGMHILRVKGDNVVATALEGGAVGGAVQTVHYDEKRLSIAEIEKVRRSSLAGASVNPITGRMNATFGGYDLKGDREDVVQPTR</sequence>
<feature type="transmembrane region" description="Helical" evidence="3">
    <location>
        <begin position="350"/>
        <end position="372"/>
    </location>
</feature>
<evidence type="ECO:0000313" key="4">
    <source>
        <dbReference type="EMBL" id="KAF2451660.1"/>
    </source>
</evidence>
<dbReference type="Gene3D" id="1.20.1250.20">
    <property type="entry name" value="MFS general substrate transporter like domains"/>
    <property type="match status" value="2"/>
</dbReference>
<feature type="transmembrane region" description="Helical" evidence="3">
    <location>
        <begin position="263"/>
        <end position="284"/>
    </location>
</feature>
<feature type="transmembrane region" description="Helical" evidence="3">
    <location>
        <begin position="23"/>
        <end position="44"/>
    </location>
</feature>
<feature type="transmembrane region" description="Helical" evidence="3">
    <location>
        <begin position="384"/>
        <end position="401"/>
    </location>
</feature>
<keyword evidence="3" id="KW-0472">Membrane</keyword>
<protein>
    <submittedName>
        <fullName evidence="4">L-fucose:H+ symporter permease-like protein</fullName>
    </submittedName>
</protein>
<gene>
    <name evidence="4" type="ORF">P171DRAFT_459616</name>
</gene>
<dbReference type="PANTHER" id="PTHR43702">
    <property type="entry name" value="L-FUCOSE-PROTON SYMPORTER"/>
    <property type="match status" value="1"/>
</dbReference>
<dbReference type="Pfam" id="PF07690">
    <property type="entry name" value="MFS_1"/>
    <property type="match status" value="1"/>
</dbReference>
<dbReference type="SUPFAM" id="SSF103473">
    <property type="entry name" value="MFS general substrate transporter"/>
    <property type="match status" value="1"/>
</dbReference>
<dbReference type="Proteomes" id="UP000799764">
    <property type="component" value="Unassembled WGS sequence"/>
</dbReference>
<feature type="transmembrane region" description="Helical" evidence="3">
    <location>
        <begin position="64"/>
        <end position="85"/>
    </location>
</feature>
<evidence type="ECO:0000313" key="5">
    <source>
        <dbReference type="Proteomes" id="UP000799764"/>
    </source>
</evidence>
<dbReference type="EMBL" id="MU001492">
    <property type="protein sequence ID" value="KAF2451660.1"/>
    <property type="molecule type" value="Genomic_DNA"/>
</dbReference>
<reference evidence="4" key="1">
    <citation type="journal article" date="2020" name="Stud. Mycol.">
        <title>101 Dothideomycetes genomes: a test case for predicting lifestyles and emergence of pathogens.</title>
        <authorList>
            <person name="Haridas S."/>
            <person name="Albert R."/>
            <person name="Binder M."/>
            <person name="Bloem J."/>
            <person name="Labutti K."/>
            <person name="Salamov A."/>
            <person name="Andreopoulos B."/>
            <person name="Baker S."/>
            <person name="Barry K."/>
            <person name="Bills G."/>
            <person name="Bluhm B."/>
            <person name="Cannon C."/>
            <person name="Castanera R."/>
            <person name="Culley D."/>
            <person name="Daum C."/>
            <person name="Ezra D."/>
            <person name="Gonzalez J."/>
            <person name="Henrissat B."/>
            <person name="Kuo A."/>
            <person name="Liang C."/>
            <person name="Lipzen A."/>
            <person name="Lutzoni F."/>
            <person name="Magnuson J."/>
            <person name="Mondo S."/>
            <person name="Nolan M."/>
            <person name="Ohm R."/>
            <person name="Pangilinan J."/>
            <person name="Park H.-J."/>
            <person name="Ramirez L."/>
            <person name="Alfaro M."/>
            <person name="Sun H."/>
            <person name="Tritt A."/>
            <person name="Yoshinaga Y."/>
            <person name="Zwiers L.-H."/>
            <person name="Turgeon B."/>
            <person name="Goodwin S."/>
            <person name="Spatafora J."/>
            <person name="Crous P."/>
            <person name="Grigoriev I."/>
        </authorList>
    </citation>
    <scope>NUCLEOTIDE SEQUENCE</scope>
    <source>
        <strain evidence="4">CBS 690.94</strain>
    </source>
</reference>
<feature type="transmembrane region" description="Helical" evidence="3">
    <location>
        <begin position="327"/>
        <end position="344"/>
    </location>
</feature>
<evidence type="ECO:0000256" key="2">
    <source>
        <dbReference type="ARBA" id="ARBA00022475"/>
    </source>
</evidence>
<feature type="transmembrane region" description="Helical" evidence="3">
    <location>
        <begin position="304"/>
        <end position="322"/>
    </location>
</feature>
<evidence type="ECO:0000256" key="1">
    <source>
        <dbReference type="ARBA" id="ARBA00004429"/>
    </source>
</evidence>
<dbReference type="InterPro" id="IPR036259">
    <property type="entry name" value="MFS_trans_sf"/>
</dbReference>
<dbReference type="GO" id="GO:0022857">
    <property type="term" value="F:transmembrane transporter activity"/>
    <property type="evidence" value="ECO:0007669"/>
    <property type="project" value="InterPro"/>
</dbReference>